<dbReference type="EMBL" id="CP006868">
    <property type="protein sequence ID" value="UXD21320.1"/>
    <property type="molecule type" value="Genomic_DNA"/>
</dbReference>
<dbReference type="InterPro" id="IPR002028">
    <property type="entry name" value="Trp_synthase_suA"/>
</dbReference>
<keyword evidence="11" id="KW-1185">Reference proteome</keyword>
<organism evidence="10 11">
    <name type="scientific">Ignicoccus pacificus DSM 13166</name>
    <dbReference type="NCBI Taxonomy" id="940294"/>
    <lineage>
        <taxon>Archaea</taxon>
        <taxon>Thermoproteota</taxon>
        <taxon>Thermoprotei</taxon>
        <taxon>Desulfurococcales</taxon>
        <taxon>Desulfurococcaceae</taxon>
        <taxon>Ignicoccus</taxon>
    </lineage>
</organism>
<dbReference type="Pfam" id="PF00290">
    <property type="entry name" value="Trp_syntA"/>
    <property type="match status" value="1"/>
</dbReference>
<dbReference type="EC" id="4.2.1.20" evidence="4"/>
<name>A0A977KAZ4_9CREN</name>
<evidence type="ECO:0000256" key="1">
    <source>
        <dbReference type="ARBA" id="ARBA00003365"/>
    </source>
</evidence>
<gene>
    <name evidence="10" type="primary">trpA</name>
    <name evidence="10" type="ORF">IPA_02885</name>
</gene>
<comment type="function">
    <text evidence="1">The alpha subunit is responsible for the aldol cleavage of indoleglycerol phosphate to indole and glyceraldehyde 3-phosphate.</text>
</comment>
<evidence type="ECO:0000256" key="8">
    <source>
        <dbReference type="ARBA" id="ARBA00023239"/>
    </source>
</evidence>
<dbReference type="AlphaFoldDB" id="A0A977KAZ4"/>
<evidence type="ECO:0000256" key="2">
    <source>
        <dbReference type="ARBA" id="ARBA00004733"/>
    </source>
</evidence>
<evidence type="ECO:0000313" key="10">
    <source>
        <dbReference type="EMBL" id="UXD21320.1"/>
    </source>
</evidence>
<dbReference type="PANTHER" id="PTHR43406">
    <property type="entry name" value="TRYPTOPHAN SYNTHASE, ALPHA CHAIN"/>
    <property type="match status" value="1"/>
</dbReference>
<evidence type="ECO:0000256" key="4">
    <source>
        <dbReference type="ARBA" id="ARBA00012043"/>
    </source>
</evidence>
<evidence type="ECO:0000313" key="11">
    <source>
        <dbReference type="Proteomes" id="UP001063698"/>
    </source>
</evidence>
<dbReference type="SUPFAM" id="SSF51366">
    <property type="entry name" value="Ribulose-phoshate binding barrel"/>
    <property type="match status" value="1"/>
</dbReference>
<dbReference type="GO" id="GO:0004834">
    <property type="term" value="F:tryptophan synthase activity"/>
    <property type="evidence" value="ECO:0007669"/>
    <property type="project" value="UniProtKB-EC"/>
</dbReference>
<dbReference type="Gene3D" id="3.20.20.70">
    <property type="entry name" value="Aldolase class I"/>
    <property type="match status" value="1"/>
</dbReference>
<dbReference type="KEGG" id="ipc:IPA_02885"/>
<evidence type="ECO:0000256" key="6">
    <source>
        <dbReference type="ARBA" id="ARBA00022822"/>
    </source>
</evidence>
<protein>
    <recommendedName>
        <fullName evidence="4">tryptophan synthase</fullName>
        <ecNumber evidence="4">4.2.1.20</ecNumber>
    </recommendedName>
</protein>
<dbReference type="CDD" id="cd04724">
    <property type="entry name" value="Tryptophan_synthase_alpha"/>
    <property type="match status" value="1"/>
</dbReference>
<comment type="catalytic activity">
    <reaction evidence="9">
        <text>(1S,2R)-1-C-(indol-3-yl)glycerol 3-phosphate + L-serine = D-glyceraldehyde 3-phosphate + L-tryptophan + H2O</text>
        <dbReference type="Rhea" id="RHEA:10532"/>
        <dbReference type="ChEBI" id="CHEBI:15377"/>
        <dbReference type="ChEBI" id="CHEBI:33384"/>
        <dbReference type="ChEBI" id="CHEBI:57912"/>
        <dbReference type="ChEBI" id="CHEBI:58866"/>
        <dbReference type="ChEBI" id="CHEBI:59776"/>
        <dbReference type="EC" id="4.2.1.20"/>
    </reaction>
</comment>
<proteinExistence type="predicted"/>
<keyword evidence="8 10" id="KW-0456">Lyase</keyword>
<keyword evidence="7" id="KW-0057">Aromatic amino acid biosynthesis</keyword>
<reference evidence="10" key="1">
    <citation type="submission" date="2013-11" db="EMBL/GenBank/DDBJ databases">
        <title>Comparative genomics of Ignicoccus.</title>
        <authorList>
            <person name="Podar M."/>
        </authorList>
    </citation>
    <scope>NUCLEOTIDE SEQUENCE</scope>
    <source>
        <strain evidence="10">DSM 13166</strain>
    </source>
</reference>
<sequence length="249" mass="27886">MLKVDPSRRPWLVAYLTLGYPDEEKFLKALEFLKDKAELIEVGIPPDFAKYDGPTIRRSYEVVRKRGISLENFEELLRKACEVVPPERLIAMTYYDEVKDDYEKFLEKVCAGGVLFADAIIDFVDEVENITKKAKEKGKDTVYFVSPTVPDHIIKRVAELSDPVLYLGVRPATGIPLPVGIPNLLERIRSLTDKPVVVGFGLKIEEVPQAIEHGASGIVVGSAFVKALGESFEAFEKKVEEYLKVLGKA</sequence>
<evidence type="ECO:0000256" key="5">
    <source>
        <dbReference type="ARBA" id="ARBA00022605"/>
    </source>
</evidence>
<keyword evidence="6" id="KW-0822">Tryptophan biosynthesis</keyword>
<comment type="subunit">
    <text evidence="3">Tetramer of two alpha and two beta chains.</text>
</comment>
<dbReference type="PANTHER" id="PTHR43406:SF1">
    <property type="entry name" value="TRYPTOPHAN SYNTHASE ALPHA CHAIN, CHLOROPLASTIC"/>
    <property type="match status" value="1"/>
</dbReference>
<dbReference type="InterPro" id="IPR011060">
    <property type="entry name" value="RibuloseP-bd_barrel"/>
</dbReference>
<evidence type="ECO:0000256" key="9">
    <source>
        <dbReference type="ARBA" id="ARBA00049047"/>
    </source>
</evidence>
<dbReference type="Proteomes" id="UP001063698">
    <property type="component" value="Chromosome"/>
</dbReference>
<comment type="pathway">
    <text evidence="2">Amino-acid biosynthesis; L-tryptophan biosynthesis; L-tryptophan from chorismate: step 5/5.</text>
</comment>
<accession>A0A977KAZ4</accession>
<dbReference type="InterPro" id="IPR013785">
    <property type="entry name" value="Aldolase_TIM"/>
</dbReference>
<dbReference type="GO" id="GO:0005829">
    <property type="term" value="C:cytosol"/>
    <property type="evidence" value="ECO:0007669"/>
    <property type="project" value="TreeGrafter"/>
</dbReference>
<evidence type="ECO:0000256" key="3">
    <source>
        <dbReference type="ARBA" id="ARBA00011270"/>
    </source>
</evidence>
<evidence type="ECO:0000256" key="7">
    <source>
        <dbReference type="ARBA" id="ARBA00023141"/>
    </source>
</evidence>
<keyword evidence="5" id="KW-0028">Amino-acid biosynthesis</keyword>